<dbReference type="SUPFAM" id="SSF52799">
    <property type="entry name" value="(Phosphotyrosine protein) phosphatases II"/>
    <property type="match status" value="1"/>
</dbReference>
<dbReference type="PROSITE" id="PS50056">
    <property type="entry name" value="TYR_PHOSPHATASE_2"/>
    <property type="match status" value="1"/>
</dbReference>
<dbReference type="EMBL" id="JBHSSO010000070">
    <property type="protein sequence ID" value="MFC6290768.1"/>
    <property type="molecule type" value="Genomic_DNA"/>
</dbReference>
<protein>
    <submittedName>
        <fullName evidence="2">Tyrosine-protein phosphatase</fullName>
        <ecNumber evidence="2">3.1.3.48</ecNumber>
    </submittedName>
</protein>
<name>A0ABW1UDK8_9LACO</name>
<dbReference type="InterPro" id="IPR000387">
    <property type="entry name" value="Tyr_Pase_dom"/>
</dbReference>
<gene>
    <name evidence="2" type="ORF">ACFP1M_11345</name>
</gene>
<dbReference type="Proteomes" id="UP001596258">
    <property type="component" value="Unassembled WGS sequence"/>
</dbReference>
<sequence length="265" mass="29985">MLTQRVIPLASALNVRELGGYSVGHLRVRDHRLLRSGSLAHLTPADQQRLVDYGVSTVIDTRSRAEWQPAPDQLPSTIRVCHLPLFDDDETESTQTIQQLNAYYSADANNGRRRMLRVYRRLVLQQQPRRAYRRFFELLATVGADNTVLFHCTSGKDRTGLCALLLLGALGVSTQQLKQDYLLTNQFCLPRIVQRVRESQRQGMNANFQSSIIDLSTVSLDYFDQAMTLINGEFGGIKPYLVDFVGLSPSVIQRLQRIYLTSDLA</sequence>
<dbReference type="RefSeq" id="WP_125575060.1">
    <property type="nucleotide sequence ID" value="NZ_JBHSSO010000070.1"/>
</dbReference>
<evidence type="ECO:0000313" key="2">
    <source>
        <dbReference type="EMBL" id="MFC6290768.1"/>
    </source>
</evidence>
<keyword evidence="2" id="KW-0378">Hydrolase</keyword>
<reference evidence="3" key="1">
    <citation type="journal article" date="2019" name="Int. J. Syst. Evol. Microbiol.">
        <title>The Global Catalogue of Microorganisms (GCM) 10K type strain sequencing project: providing services to taxonomists for standard genome sequencing and annotation.</title>
        <authorList>
            <consortium name="The Broad Institute Genomics Platform"/>
            <consortium name="The Broad Institute Genome Sequencing Center for Infectious Disease"/>
            <person name="Wu L."/>
            <person name="Ma J."/>
        </authorList>
    </citation>
    <scope>NUCLEOTIDE SEQUENCE [LARGE SCALE GENOMIC DNA]</scope>
    <source>
        <strain evidence="3">CCM 8893</strain>
    </source>
</reference>
<dbReference type="InterPro" id="IPR016130">
    <property type="entry name" value="Tyr_Pase_AS"/>
</dbReference>
<evidence type="ECO:0000313" key="3">
    <source>
        <dbReference type="Proteomes" id="UP001596258"/>
    </source>
</evidence>
<dbReference type="PROSITE" id="PS00383">
    <property type="entry name" value="TYR_PHOSPHATASE_1"/>
    <property type="match status" value="1"/>
</dbReference>
<dbReference type="Pfam" id="PF13350">
    <property type="entry name" value="Y_phosphatase3"/>
    <property type="match status" value="1"/>
</dbReference>
<proteinExistence type="predicted"/>
<evidence type="ECO:0000259" key="1">
    <source>
        <dbReference type="PROSITE" id="PS50056"/>
    </source>
</evidence>
<feature type="domain" description="Tyrosine specific protein phosphatases" evidence="1">
    <location>
        <begin position="133"/>
        <end position="211"/>
    </location>
</feature>
<dbReference type="EC" id="3.1.3.48" evidence="2"/>
<dbReference type="InterPro" id="IPR029021">
    <property type="entry name" value="Prot-tyrosine_phosphatase-like"/>
</dbReference>
<accession>A0ABW1UDK8</accession>
<keyword evidence="3" id="KW-1185">Reference proteome</keyword>
<comment type="caution">
    <text evidence="2">The sequence shown here is derived from an EMBL/GenBank/DDBJ whole genome shotgun (WGS) entry which is preliminary data.</text>
</comment>
<dbReference type="InterPro" id="IPR026893">
    <property type="entry name" value="Tyr/Ser_Pase_IphP-type"/>
</dbReference>
<dbReference type="GO" id="GO:0004725">
    <property type="term" value="F:protein tyrosine phosphatase activity"/>
    <property type="evidence" value="ECO:0007669"/>
    <property type="project" value="UniProtKB-EC"/>
</dbReference>
<dbReference type="Gene3D" id="3.90.190.10">
    <property type="entry name" value="Protein tyrosine phosphatase superfamily"/>
    <property type="match status" value="1"/>
</dbReference>
<organism evidence="2 3">
    <name type="scientific">Levilactobacillus angrenensis</name>
    <dbReference type="NCBI Taxonomy" id="2486020"/>
    <lineage>
        <taxon>Bacteria</taxon>
        <taxon>Bacillati</taxon>
        <taxon>Bacillota</taxon>
        <taxon>Bacilli</taxon>
        <taxon>Lactobacillales</taxon>
        <taxon>Lactobacillaceae</taxon>
        <taxon>Levilactobacillus</taxon>
    </lineage>
</organism>